<proteinExistence type="predicted"/>
<evidence type="ECO:0000313" key="3">
    <source>
        <dbReference type="Proteomes" id="UP001419084"/>
    </source>
</evidence>
<organism evidence="2 3">
    <name type="scientific">Lacrimispora amygdalina</name>
    <dbReference type="NCBI Taxonomy" id="253257"/>
    <lineage>
        <taxon>Bacteria</taxon>
        <taxon>Bacillati</taxon>
        <taxon>Bacillota</taxon>
        <taxon>Clostridia</taxon>
        <taxon>Lachnospirales</taxon>
        <taxon>Lachnospiraceae</taxon>
        <taxon>Lacrimispora</taxon>
    </lineage>
</organism>
<dbReference type="RefSeq" id="WP_346065682.1">
    <property type="nucleotide sequence ID" value="NZ_BRPJ01000063.1"/>
</dbReference>
<keyword evidence="3" id="KW-1185">Reference proteome</keyword>
<evidence type="ECO:0000259" key="1">
    <source>
        <dbReference type="PROSITE" id="PS51186"/>
    </source>
</evidence>
<dbReference type="Proteomes" id="UP001419084">
    <property type="component" value="Unassembled WGS sequence"/>
</dbReference>
<evidence type="ECO:0000313" key="2">
    <source>
        <dbReference type="EMBL" id="GLB31291.1"/>
    </source>
</evidence>
<feature type="domain" description="N-acetyltransferase" evidence="1">
    <location>
        <begin position="172"/>
        <end position="323"/>
    </location>
</feature>
<feature type="domain" description="N-acetyltransferase" evidence="1">
    <location>
        <begin position="5"/>
        <end position="175"/>
    </location>
</feature>
<dbReference type="Gene3D" id="3.40.630.30">
    <property type="match status" value="2"/>
</dbReference>
<accession>A0ABQ5M9N9</accession>
<dbReference type="InterPro" id="IPR016181">
    <property type="entry name" value="Acyl_CoA_acyltransferase"/>
</dbReference>
<protein>
    <recommendedName>
        <fullName evidence="1">N-acetyltransferase domain-containing protein</fullName>
    </recommendedName>
</protein>
<dbReference type="Pfam" id="PF00583">
    <property type="entry name" value="Acetyltransf_1"/>
    <property type="match status" value="2"/>
</dbReference>
<dbReference type="InterPro" id="IPR000182">
    <property type="entry name" value="GNAT_dom"/>
</dbReference>
<dbReference type="EMBL" id="BRPJ01000063">
    <property type="protein sequence ID" value="GLB31291.1"/>
    <property type="molecule type" value="Genomic_DNA"/>
</dbReference>
<reference evidence="2 3" key="1">
    <citation type="journal article" date="2024" name="Int. J. Syst. Evol. Microbiol.">
        <title>Lacrimispora brassicae sp. nov. isolated from fermented cabbage, and proposal of Clostridium indicum Gundawar et al. 2019 and Clostridium methoxybenzovorans Mechichi et al. 1999 as heterotypic synonyms of Lacrimispora amygdalina (Parshina et al. 2003) Haas and Blanchard 2020 and Lacrimispora indolis (McClung and McCoy 1957) Haas and Blanchard 2020, respectively.</title>
        <authorList>
            <person name="Kobayashi H."/>
            <person name="Tanizawa Y."/>
            <person name="Sakamoto M."/>
            <person name="Ohkuma M."/>
            <person name="Tohno M."/>
        </authorList>
    </citation>
    <scope>NUCLEOTIDE SEQUENCE [LARGE SCALE GENOMIC DNA]</scope>
    <source>
        <strain evidence="2 3">DSM 12857</strain>
    </source>
</reference>
<dbReference type="SUPFAM" id="SSF55729">
    <property type="entry name" value="Acyl-CoA N-acyltransferases (Nat)"/>
    <property type="match status" value="2"/>
</dbReference>
<sequence length="323" mass="37281">MERNVMIRKSVYQDIPQLVQLRMEFLKKDQGEEAVNKYPELNAKTEEFINRYLNKNLDIFIAEVNGEMIAVLCVFYLELLPRLVSKDSKCAHMSFVYIKPQYKDEELEKSLYENSMKHAKEKGAEVFEINVLEKDIPMYESAGFIDSGYPPIQLLLGNNTWGDWSHALEKGINMRKADSLDIPQLIDLRVQYLCEVSDIKTVKNRTDFETRVKTYFDEHLNKDLGAFVAEINGAVISVYFMIYFDQIPEPGLINGKIGVPINRYTKPQYRCDGLSEALFVYAAKDAENCGVELLEMEVPKDSIPFYEKFGFEPMKTIPVQISL</sequence>
<name>A0ABQ5M9N9_9FIRM</name>
<gene>
    <name evidence="2" type="ORF">LAD12857_32140</name>
</gene>
<comment type="caution">
    <text evidence="2">The sequence shown here is derived from an EMBL/GenBank/DDBJ whole genome shotgun (WGS) entry which is preliminary data.</text>
</comment>
<dbReference type="PROSITE" id="PS51186">
    <property type="entry name" value="GNAT"/>
    <property type="match status" value="2"/>
</dbReference>